<dbReference type="EMBL" id="LNQE01000819">
    <property type="protein sequence ID" value="KUG24772.1"/>
    <property type="molecule type" value="Genomic_DNA"/>
</dbReference>
<dbReference type="AlphaFoldDB" id="A0A0W8FVC7"/>
<evidence type="ECO:0000313" key="3">
    <source>
        <dbReference type="EMBL" id="KUG24772.1"/>
    </source>
</evidence>
<dbReference type="SUPFAM" id="SSF54631">
    <property type="entry name" value="CBS-domain pair"/>
    <property type="match status" value="1"/>
</dbReference>
<feature type="domain" description="CBS" evidence="2">
    <location>
        <begin position="9"/>
        <end position="67"/>
    </location>
</feature>
<organism evidence="3">
    <name type="scientific">hydrocarbon metagenome</name>
    <dbReference type="NCBI Taxonomy" id="938273"/>
    <lineage>
        <taxon>unclassified sequences</taxon>
        <taxon>metagenomes</taxon>
        <taxon>ecological metagenomes</taxon>
    </lineage>
</organism>
<evidence type="ECO:0000256" key="1">
    <source>
        <dbReference type="ARBA" id="ARBA00023122"/>
    </source>
</evidence>
<name>A0A0W8FVC7_9ZZZZ</name>
<feature type="domain" description="CBS" evidence="2">
    <location>
        <begin position="76"/>
        <end position="131"/>
    </location>
</feature>
<keyword evidence="1" id="KW-0129">CBS domain</keyword>
<comment type="caution">
    <text evidence="3">The sequence shown here is derived from an EMBL/GenBank/DDBJ whole genome shotgun (WGS) entry which is preliminary data.</text>
</comment>
<dbReference type="PANTHER" id="PTHR43080:SF2">
    <property type="entry name" value="CBS DOMAIN-CONTAINING PROTEIN"/>
    <property type="match status" value="1"/>
</dbReference>
<dbReference type="InterPro" id="IPR046342">
    <property type="entry name" value="CBS_dom_sf"/>
</dbReference>
<dbReference type="Pfam" id="PF00571">
    <property type="entry name" value="CBS"/>
    <property type="match status" value="2"/>
</dbReference>
<proteinExistence type="predicted"/>
<dbReference type="EC" id="1.1.1.205" evidence="3"/>
<evidence type="ECO:0000259" key="2">
    <source>
        <dbReference type="PROSITE" id="PS51371"/>
    </source>
</evidence>
<reference evidence="3" key="1">
    <citation type="journal article" date="2015" name="Proc. Natl. Acad. Sci. U.S.A.">
        <title>Networks of energetic and metabolic interactions define dynamics in microbial communities.</title>
        <authorList>
            <person name="Embree M."/>
            <person name="Liu J.K."/>
            <person name="Al-Bassam M.M."/>
            <person name="Zengler K."/>
        </authorList>
    </citation>
    <scope>NUCLEOTIDE SEQUENCE</scope>
</reference>
<dbReference type="Gene3D" id="3.10.580.10">
    <property type="entry name" value="CBS-domain"/>
    <property type="match status" value="1"/>
</dbReference>
<gene>
    <name evidence="3" type="ORF">ASZ90_005408</name>
</gene>
<accession>A0A0W8FVC7</accession>
<dbReference type="PROSITE" id="PS51371">
    <property type="entry name" value="CBS"/>
    <property type="match status" value="2"/>
</dbReference>
<dbReference type="InterPro" id="IPR044725">
    <property type="entry name" value="CBSX3_CBS_dom"/>
</dbReference>
<protein>
    <submittedName>
        <fullName evidence="3">Inosine-5'-monophosphate dehydrogenase</fullName>
        <ecNumber evidence="3">1.1.1.205</ecNumber>
    </submittedName>
</protein>
<dbReference type="InterPro" id="IPR051257">
    <property type="entry name" value="Diverse_CBS-Domain"/>
</dbReference>
<sequence>MATVKQILDNKGHEIYSISAKQTVFAALQLMAEKGIGALPVFDGKSLVGIISERDYARKIILKAKTSKETLVEEIMTKEVIYVEGNRTDEECLALMVNKRVRHLPVSEGDDIIGFISIGDVVKAVIDTKEFVIEQLINYIQDKPIIRKDK</sequence>
<dbReference type="SMART" id="SM00116">
    <property type="entry name" value="CBS"/>
    <property type="match status" value="2"/>
</dbReference>
<dbReference type="InterPro" id="IPR000644">
    <property type="entry name" value="CBS_dom"/>
</dbReference>
<keyword evidence="3" id="KW-0560">Oxidoreductase</keyword>
<dbReference type="CDD" id="cd04623">
    <property type="entry name" value="CBS_pair_bac_euk"/>
    <property type="match status" value="1"/>
</dbReference>
<dbReference type="PANTHER" id="PTHR43080">
    <property type="entry name" value="CBS DOMAIN-CONTAINING PROTEIN CBSX3, MITOCHONDRIAL"/>
    <property type="match status" value="1"/>
</dbReference>
<dbReference type="GO" id="GO:0003938">
    <property type="term" value="F:IMP dehydrogenase activity"/>
    <property type="evidence" value="ECO:0007669"/>
    <property type="project" value="UniProtKB-EC"/>
</dbReference>